<reference evidence="1" key="1">
    <citation type="submission" date="2022-12" db="EMBL/GenBank/DDBJ databases">
        <authorList>
            <person name="Alioto T."/>
            <person name="Alioto T."/>
            <person name="Gomez Garrido J."/>
        </authorList>
    </citation>
    <scope>NUCLEOTIDE SEQUENCE</scope>
</reference>
<evidence type="ECO:0000313" key="2">
    <source>
        <dbReference type="Proteomes" id="UP001178461"/>
    </source>
</evidence>
<gene>
    <name evidence="1" type="ORF">PODLI_1B017620</name>
</gene>
<sequence length="92" mass="9825">MPIISVSGNSTSSTEKQGLLPLSLPALRKAGGESVTVVILQCILMAWGSFVRIKKIMDDPNADIWSKLAKAGANPMCACLLRNKLHSEKCVA</sequence>
<dbReference type="AlphaFoldDB" id="A0AA35K322"/>
<evidence type="ECO:0000313" key="1">
    <source>
        <dbReference type="EMBL" id="CAI5770251.1"/>
    </source>
</evidence>
<keyword evidence="2" id="KW-1185">Reference proteome</keyword>
<dbReference type="Proteomes" id="UP001178461">
    <property type="component" value="Chromosome 3"/>
</dbReference>
<protein>
    <submittedName>
        <fullName evidence="1">Uncharacterized protein</fullName>
    </submittedName>
</protein>
<name>A0AA35K322_9SAUR</name>
<dbReference type="EMBL" id="OX395128">
    <property type="protein sequence ID" value="CAI5770251.1"/>
    <property type="molecule type" value="Genomic_DNA"/>
</dbReference>
<organism evidence="1 2">
    <name type="scientific">Podarcis lilfordi</name>
    <name type="common">Lilford's wall lizard</name>
    <dbReference type="NCBI Taxonomy" id="74358"/>
    <lineage>
        <taxon>Eukaryota</taxon>
        <taxon>Metazoa</taxon>
        <taxon>Chordata</taxon>
        <taxon>Craniata</taxon>
        <taxon>Vertebrata</taxon>
        <taxon>Euteleostomi</taxon>
        <taxon>Lepidosauria</taxon>
        <taxon>Squamata</taxon>
        <taxon>Bifurcata</taxon>
        <taxon>Unidentata</taxon>
        <taxon>Episquamata</taxon>
        <taxon>Laterata</taxon>
        <taxon>Lacertibaenia</taxon>
        <taxon>Lacertidae</taxon>
        <taxon>Podarcis</taxon>
    </lineage>
</organism>
<accession>A0AA35K322</accession>
<proteinExistence type="predicted"/>